<dbReference type="InterPro" id="IPR017972">
    <property type="entry name" value="Cyt_P450_CS"/>
</dbReference>
<dbReference type="PANTHER" id="PTHR46696:SF4">
    <property type="entry name" value="BIOTIN BIOSYNTHESIS CYTOCHROME P450"/>
    <property type="match status" value="1"/>
</dbReference>
<evidence type="ECO:0000256" key="6">
    <source>
        <dbReference type="ARBA" id="ARBA00022963"/>
    </source>
</evidence>
<dbReference type="GO" id="GO:0036199">
    <property type="term" value="F:cholest-4-en-3-one 26-monooxygenase activity"/>
    <property type="evidence" value="ECO:0007669"/>
    <property type="project" value="TreeGrafter"/>
</dbReference>
<keyword evidence="3" id="KW-0153">Cholesterol metabolism</keyword>
<evidence type="ECO:0000256" key="9">
    <source>
        <dbReference type="ARBA" id="ARBA00023033"/>
    </source>
</evidence>
<keyword evidence="10" id="KW-0443">Lipid metabolism</keyword>
<dbReference type="PANTHER" id="PTHR46696">
    <property type="entry name" value="P450, PUTATIVE (EUROFUNG)-RELATED"/>
    <property type="match status" value="1"/>
</dbReference>
<dbReference type="GO" id="GO:0008395">
    <property type="term" value="F:steroid hydroxylase activity"/>
    <property type="evidence" value="ECO:0007669"/>
    <property type="project" value="TreeGrafter"/>
</dbReference>
<evidence type="ECO:0000256" key="8">
    <source>
        <dbReference type="ARBA" id="ARBA00023004"/>
    </source>
</evidence>
<dbReference type="InterPro" id="IPR036396">
    <property type="entry name" value="Cyt_P450_sf"/>
</dbReference>
<evidence type="ECO:0000256" key="5">
    <source>
        <dbReference type="ARBA" id="ARBA00022723"/>
    </source>
</evidence>
<evidence type="ECO:0000256" key="14">
    <source>
        <dbReference type="ARBA" id="ARBA00070775"/>
    </source>
</evidence>
<evidence type="ECO:0000256" key="18">
    <source>
        <dbReference type="RuleBase" id="RU000461"/>
    </source>
</evidence>
<sequence length="397" mass="43786">MSTVQIRYDPFDADIQDDPYPAYRLMRNEVPVYRAEASNTWVLSRHDDVSAALLDHHTYSSVNGVFPTPPDAPFLESFLPMMIMMDPPRHDQLRALVSRAFTPRRVAALGEGIEQLAEQLVEKLDLSCGTVDFVAEFAGILPAMVIADLLGVPREDRTQFRQWSSTLIQSNPARGEVGEGLAAAAAVYAYFADFLADRRRTPREDLMSALVSAEVDGEKLSDDELLGFCLLLLIAGHETTTNLLANATVVLAEHPQSRHRLAADPALLGQAVEELLRYDSPVQGLSRVLTTDVTLHGITMSEGDSVLLLFGSANRDERVFAHPDVFDIDRKPEHQVGFGRGVHFCLGAALARMEARIALHAFLSRVPDWQVDLDSAIRLRSGPIRGYLSLPITSSTN</sequence>
<gene>
    <name evidence="19" type="ORF">BST47_10150</name>
</gene>
<keyword evidence="5 18" id="KW-0479">Metal-binding</keyword>
<evidence type="ECO:0000256" key="12">
    <source>
        <dbReference type="ARBA" id="ARBA00023221"/>
    </source>
</evidence>
<keyword evidence="4 18" id="KW-0349">Heme</keyword>
<comment type="similarity">
    <text evidence="2 18">Belongs to the cytochrome P450 family.</text>
</comment>
<keyword evidence="7 18" id="KW-0560">Oxidoreductase</keyword>
<name>A0A1X0JTG3_9MYCO</name>
<dbReference type="STRING" id="75922.BST47_10150"/>
<dbReference type="CDD" id="cd11078">
    <property type="entry name" value="CYP130-like"/>
    <property type="match status" value="1"/>
</dbReference>
<evidence type="ECO:0000256" key="17">
    <source>
        <dbReference type="ARBA" id="ARBA00083909"/>
    </source>
</evidence>
<comment type="cofactor">
    <cofactor evidence="1">
        <name>heme</name>
        <dbReference type="ChEBI" id="CHEBI:30413"/>
    </cofactor>
</comment>
<dbReference type="AlphaFoldDB" id="A0A1X0JTG3"/>
<keyword evidence="8 18" id="KW-0408">Iron</keyword>
<keyword evidence="11" id="KW-1207">Sterol metabolism</keyword>
<keyword evidence="12" id="KW-0753">Steroid metabolism</keyword>
<dbReference type="SUPFAM" id="SSF48264">
    <property type="entry name" value="Cytochrome P450"/>
    <property type="match status" value="1"/>
</dbReference>
<dbReference type="OrthoDB" id="502624at2"/>
<comment type="caution">
    <text evidence="19">The sequence shown here is derived from an EMBL/GenBank/DDBJ whole genome shotgun (WGS) entry which is preliminary data.</text>
</comment>
<evidence type="ECO:0000256" key="1">
    <source>
        <dbReference type="ARBA" id="ARBA00001971"/>
    </source>
</evidence>
<dbReference type="GO" id="GO:0006707">
    <property type="term" value="P:cholesterol catabolic process"/>
    <property type="evidence" value="ECO:0007669"/>
    <property type="project" value="TreeGrafter"/>
</dbReference>
<accession>A0A1X0JTG3</accession>
<dbReference type="FunFam" id="1.10.630.10:FF:000018">
    <property type="entry name" value="Cytochrome P450 monooxygenase"/>
    <property type="match status" value="1"/>
</dbReference>
<dbReference type="PRINTS" id="PR00359">
    <property type="entry name" value="BP450"/>
</dbReference>
<keyword evidence="6" id="KW-0442">Lipid degradation</keyword>
<keyword evidence="9 18" id="KW-0503">Monooxygenase</keyword>
<evidence type="ECO:0000313" key="19">
    <source>
        <dbReference type="EMBL" id="ORB66219.1"/>
    </source>
</evidence>
<dbReference type="GO" id="GO:0005506">
    <property type="term" value="F:iron ion binding"/>
    <property type="evidence" value="ECO:0007669"/>
    <property type="project" value="InterPro"/>
</dbReference>
<dbReference type="Gene3D" id="1.10.630.10">
    <property type="entry name" value="Cytochrome P450"/>
    <property type="match status" value="1"/>
</dbReference>
<dbReference type="RefSeq" id="WP_083125538.1">
    <property type="nucleotide sequence ID" value="NZ_MVIM01000004.1"/>
</dbReference>
<evidence type="ECO:0000256" key="10">
    <source>
        <dbReference type="ARBA" id="ARBA00023098"/>
    </source>
</evidence>
<evidence type="ECO:0000256" key="15">
    <source>
        <dbReference type="ARBA" id="ARBA00079588"/>
    </source>
</evidence>
<dbReference type="PROSITE" id="PS00086">
    <property type="entry name" value="CYTOCHROME_P450"/>
    <property type="match status" value="1"/>
</dbReference>
<dbReference type="InterPro" id="IPR002397">
    <property type="entry name" value="Cyt_P450_B"/>
</dbReference>
<organism evidence="19 20">
    <name type="scientific">Mycolicibacterium tusciae</name>
    <dbReference type="NCBI Taxonomy" id="75922"/>
    <lineage>
        <taxon>Bacteria</taxon>
        <taxon>Bacillati</taxon>
        <taxon>Actinomycetota</taxon>
        <taxon>Actinomycetes</taxon>
        <taxon>Mycobacteriales</taxon>
        <taxon>Mycobacteriaceae</taxon>
        <taxon>Mycolicibacterium</taxon>
    </lineage>
</organism>
<dbReference type="Proteomes" id="UP000192411">
    <property type="component" value="Unassembled WGS sequence"/>
</dbReference>
<evidence type="ECO:0000256" key="13">
    <source>
        <dbReference type="ARBA" id="ARBA00049645"/>
    </source>
</evidence>
<evidence type="ECO:0000256" key="7">
    <source>
        <dbReference type="ARBA" id="ARBA00023002"/>
    </source>
</evidence>
<evidence type="ECO:0000256" key="4">
    <source>
        <dbReference type="ARBA" id="ARBA00022617"/>
    </source>
</evidence>
<keyword evidence="20" id="KW-1185">Reference proteome</keyword>
<evidence type="ECO:0000256" key="3">
    <source>
        <dbReference type="ARBA" id="ARBA00022548"/>
    </source>
</evidence>
<proteinExistence type="inferred from homology"/>
<dbReference type="PRINTS" id="PR00385">
    <property type="entry name" value="P450"/>
</dbReference>
<comment type="pathway">
    <text evidence="13">Steroid metabolism; cholesterol degradation.</text>
</comment>
<dbReference type="GO" id="GO:0020037">
    <property type="term" value="F:heme binding"/>
    <property type="evidence" value="ECO:0007669"/>
    <property type="project" value="InterPro"/>
</dbReference>
<dbReference type="Pfam" id="PF00067">
    <property type="entry name" value="p450"/>
    <property type="match status" value="1"/>
</dbReference>
<evidence type="ECO:0000256" key="11">
    <source>
        <dbReference type="ARBA" id="ARBA00023166"/>
    </source>
</evidence>
<evidence type="ECO:0000256" key="16">
    <source>
        <dbReference type="ARBA" id="ARBA00082981"/>
    </source>
</evidence>
<protein>
    <recommendedName>
        <fullName evidence="14">Steroid C26-monooxygenase</fullName>
    </recommendedName>
    <alternativeName>
        <fullName evidence="15">Cholest-4-en-3-one C26-monooxygenase</fullName>
    </alternativeName>
    <alternativeName>
        <fullName evidence="17">Cholesterol C26-monooxygenase</fullName>
    </alternativeName>
    <alternativeName>
        <fullName evidence="16">Steroid C27-monooxygenase</fullName>
    </alternativeName>
</protein>
<reference evidence="19 20" key="1">
    <citation type="submission" date="2017-02" db="EMBL/GenBank/DDBJ databases">
        <title>The new phylogeny of genus Mycobacterium.</title>
        <authorList>
            <person name="Tortoli E."/>
            <person name="Trovato A."/>
            <person name="Cirillo D.M."/>
        </authorList>
    </citation>
    <scope>NUCLEOTIDE SEQUENCE [LARGE SCALE GENOMIC DNA]</scope>
    <source>
        <strain evidence="19 20">DSM 44338</strain>
    </source>
</reference>
<evidence type="ECO:0000313" key="20">
    <source>
        <dbReference type="Proteomes" id="UP000192411"/>
    </source>
</evidence>
<dbReference type="EMBL" id="MVIM01000004">
    <property type="protein sequence ID" value="ORB66219.1"/>
    <property type="molecule type" value="Genomic_DNA"/>
</dbReference>
<evidence type="ECO:0000256" key="2">
    <source>
        <dbReference type="ARBA" id="ARBA00010617"/>
    </source>
</evidence>
<dbReference type="InterPro" id="IPR001128">
    <property type="entry name" value="Cyt_P450"/>
</dbReference>